<sequence length="636" mass="71984">MQKHFCITWVLCCIFPCLLKAANPFYPVKDIPAALKENAHAVIRLDETNLTIRSLSDVRYVRHYIVTIMNEGGAKEAGLYLHYDQFTSIRSVDGTLYDVDGNKVKSLKNSEIKDISAVDDGSLMTDARMKMHNFYYNVYPYTVEYKVEISVATTAFLPTWSPQSDYECSLQEAKLSVDAPADFNLRYKGAQCQETPVITKEKNRTVYTWQISNQPAVKKEAFSGRISQVLPTVFLGPANFKISGYEGSMSDWNSFGTFFYKLNENRDVLPDNTKAVVHKLVDGLSTDKEKINTLYRYLQKNYRYISLQFGIGGWQTFDAASVAAKGYGDCKALSNYMMALLKEAGIKSNCVIIKAGEGEHRIREDFPSSQFNHVILCVPGAKDTTWLECTSQTLPPGYLSSFTDNRLGLLVDEKNSKLVRTPVYDMNSNRQIRNIEATIDDKGDAVVNAVTLYTGIQQDDLHSRIHSLGNDKQLEHLRKYLDFSSYDVTKFNYSEIPGDIPSIREDLSIKATSYAAVTGKRIFITPNMMTKSLSRFYKAEARKTPVYIDFSYVDTDTVHISVPAGYKPEALPPKVNLDTRFGRYSSQCTFEGNRLTFIRKRECYQGEYPPAAYPELADYYNAITQADKAKVVLVKE</sequence>
<feature type="domain" description="Transglutaminase-like" evidence="2">
    <location>
        <begin position="275"/>
        <end position="352"/>
    </location>
</feature>
<dbReference type="SUPFAM" id="SSF54001">
    <property type="entry name" value="Cysteine proteinases"/>
    <property type="match status" value="1"/>
</dbReference>
<feature type="domain" description="DUF3857" evidence="3">
    <location>
        <begin position="59"/>
        <end position="217"/>
    </location>
</feature>
<gene>
    <name evidence="4" type="ORF">SAMN05660909_01024</name>
</gene>
<evidence type="ECO:0000313" key="4">
    <source>
        <dbReference type="EMBL" id="SEA16244.1"/>
    </source>
</evidence>
<dbReference type="Gene3D" id="2.60.40.3140">
    <property type="match status" value="1"/>
</dbReference>
<dbReference type="InterPro" id="IPR002931">
    <property type="entry name" value="Transglutaminase-like"/>
</dbReference>
<dbReference type="Proteomes" id="UP000199656">
    <property type="component" value="Unassembled WGS sequence"/>
</dbReference>
<evidence type="ECO:0000256" key="1">
    <source>
        <dbReference type="SAM" id="SignalP"/>
    </source>
</evidence>
<dbReference type="Gene3D" id="2.60.120.1130">
    <property type="match status" value="1"/>
</dbReference>
<dbReference type="STRING" id="408074.SAMN05660909_01024"/>
<dbReference type="EMBL" id="FNRL01000003">
    <property type="protein sequence ID" value="SEA16244.1"/>
    <property type="molecule type" value="Genomic_DNA"/>
</dbReference>
<dbReference type="Gene3D" id="3.10.620.30">
    <property type="match status" value="1"/>
</dbReference>
<name>A0A1H3YYW2_9BACT</name>
<organism evidence="4 5">
    <name type="scientific">Chitinophaga terrae</name>
    <name type="common">ex Kim and Jung 2007</name>
    <dbReference type="NCBI Taxonomy" id="408074"/>
    <lineage>
        <taxon>Bacteria</taxon>
        <taxon>Pseudomonadati</taxon>
        <taxon>Bacteroidota</taxon>
        <taxon>Chitinophagia</taxon>
        <taxon>Chitinophagales</taxon>
        <taxon>Chitinophagaceae</taxon>
        <taxon>Chitinophaga</taxon>
    </lineage>
</organism>
<accession>A0A1H3YYW2</accession>
<protein>
    <submittedName>
        <fullName evidence="4">Transglutaminase-like superfamily protein</fullName>
    </submittedName>
</protein>
<keyword evidence="5" id="KW-1185">Reference proteome</keyword>
<proteinExistence type="predicted"/>
<evidence type="ECO:0000259" key="3">
    <source>
        <dbReference type="Pfam" id="PF12969"/>
    </source>
</evidence>
<dbReference type="RefSeq" id="WP_089759324.1">
    <property type="nucleotide sequence ID" value="NZ_BKAT01000002.1"/>
</dbReference>
<dbReference type="InterPro" id="IPR038765">
    <property type="entry name" value="Papain-like_cys_pep_sf"/>
</dbReference>
<evidence type="ECO:0000313" key="5">
    <source>
        <dbReference type="Proteomes" id="UP000199656"/>
    </source>
</evidence>
<feature type="signal peptide" evidence="1">
    <location>
        <begin position="1"/>
        <end position="21"/>
    </location>
</feature>
<evidence type="ECO:0000259" key="2">
    <source>
        <dbReference type="Pfam" id="PF01841"/>
    </source>
</evidence>
<dbReference type="Pfam" id="PF01841">
    <property type="entry name" value="Transglut_core"/>
    <property type="match status" value="1"/>
</dbReference>
<reference evidence="5" key="1">
    <citation type="submission" date="2016-10" db="EMBL/GenBank/DDBJ databases">
        <authorList>
            <person name="Varghese N."/>
            <person name="Submissions S."/>
        </authorList>
    </citation>
    <scope>NUCLEOTIDE SEQUENCE [LARGE SCALE GENOMIC DNA]</scope>
    <source>
        <strain evidence="5">DSM 23920</strain>
    </source>
</reference>
<dbReference type="AlphaFoldDB" id="A0A1H3YYW2"/>
<dbReference type="Pfam" id="PF12969">
    <property type="entry name" value="DUF3857"/>
    <property type="match status" value="1"/>
</dbReference>
<feature type="chain" id="PRO_5011598682" evidence="1">
    <location>
        <begin position="22"/>
        <end position="636"/>
    </location>
</feature>
<dbReference type="OrthoDB" id="8595007at2"/>
<keyword evidence="1" id="KW-0732">Signal</keyword>
<dbReference type="InterPro" id="IPR024618">
    <property type="entry name" value="DUF3857"/>
</dbReference>